<evidence type="ECO:0000256" key="1">
    <source>
        <dbReference type="ARBA" id="ARBA00004443"/>
    </source>
</evidence>
<dbReference type="InterPro" id="IPR045299">
    <property type="entry name" value="Complex1_LYR_NDUFA6_LYRM6"/>
</dbReference>
<comment type="subcellular location">
    <subcellularLocation>
        <location evidence="1">Mitochondrion inner membrane</location>
        <topology evidence="1">Peripheral membrane protein</topology>
        <orientation evidence="1">Matrix side</orientation>
    </subcellularLocation>
</comment>
<keyword evidence="11" id="KW-1185">Reference proteome</keyword>
<gene>
    <name evidence="10" type="ORF">CVT25_002564</name>
</gene>
<dbReference type="Pfam" id="PF05347">
    <property type="entry name" value="Complex1_LYR"/>
    <property type="match status" value="1"/>
</dbReference>
<dbReference type="STRING" id="93625.A0A409WLD6"/>
<dbReference type="GO" id="GO:0045271">
    <property type="term" value="C:respiratory chain complex I"/>
    <property type="evidence" value="ECO:0007669"/>
    <property type="project" value="InterPro"/>
</dbReference>
<keyword evidence="8" id="KW-0472">Membrane</keyword>
<feature type="domain" description="Complex 1 LYR protein" evidence="9">
    <location>
        <begin position="23"/>
        <end position="81"/>
    </location>
</feature>
<dbReference type="GO" id="GO:0006979">
    <property type="term" value="P:response to oxidative stress"/>
    <property type="evidence" value="ECO:0007669"/>
    <property type="project" value="TreeGrafter"/>
</dbReference>
<keyword evidence="7" id="KW-0496">Mitochondrion</keyword>
<keyword evidence="6" id="KW-0249">Electron transport</keyword>
<sequence length="141" mass="16162">MTTIPARLASLTRTSGGPAESRKRALKLYRDWYRSAPEICGIYALSVSPAYVRHSIRQRFEKNRNVTDQRAIDVLLLKSRQDYQETMNCWKQIDHVMGILLQTQERPNKTFLERFYEGLGVDDNVFIGKDEKAVIPAASGI</sequence>
<accession>A0A409WLD6</accession>
<reference evidence="10 11" key="1">
    <citation type="journal article" date="2018" name="Evol. Lett.">
        <title>Horizontal gene cluster transfer increased hallucinogenic mushroom diversity.</title>
        <authorList>
            <person name="Reynolds H.T."/>
            <person name="Vijayakumar V."/>
            <person name="Gluck-Thaler E."/>
            <person name="Korotkin H.B."/>
            <person name="Matheny P.B."/>
            <person name="Slot J.C."/>
        </authorList>
    </citation>
    <scope>NUCLEOTIDE SEQUENCE [LARGE SCALE GENOMIC DNA]</scope>
    <source>
        <strain evidence="10 11">2631</strain>
    </source>
</reference>
<evidence type="ECO:0000256" key="6">
    <source>
        <dbReference type="ARBA" id="ARBA00022982"/>
    </source>
</evidence>
<dbReference type="CDD" id="cd20266">
    <property type="entry name" value="Complex1_LYR_NDUFA6_LYRM6"/>
    <property type="match status" value="1"/>
</dbReference>
<evidence type="ECO:0000256" key="8">
    <source>
        <dbReference type="ARBA" id="ARBA00023136"/>
    </source>
</evidence>
<dbReference type="PANTHER" id="PTHR12964">
    <property type="entry name" value="NADH-UBIQUINONE OXIDOREDUCTASE B14 SUBUNIT"/>
    <property type="match status" value="1"/>
</dbReference>
<dbReference type="EMBL" id="NHYD01003377">
    <property type="protein sequence ID" value="PPQ79334.1"/>
    <property type="molecule type" value="Genomic_DNA"/>
</dbReference>
<dbReference type="Proteomes" id="UP000283269">
    <property type="component" value="Unassembled WGS sequence"/>
</dbReference>
<comment type="similarity">
    <text evidence="2">Belongs to the complex I LYR family.</text>
</comment>
<dbReference type="InParanoid" id="A0A409WLD6"/>
<comment type="caution">
    <text evidence="10">The sequence shown here is derived from an EMBL/GenBank/DDBJ whole genome shotgun (WGS) entry which is preliminary data.</text>
</comment>
<protein>
    <recommendedName>
        <fullName evidence="9">Complex 1 LYR protein domain-containing protein</fullName>
    </recommendedName>
</protein>
<proteinExistence type="inferred from homology"/>
<keyword evidence="4" id="KW-0679">Respiratory chain</keyword>
<evidence type="ECO:0000259" key="9">
    <source>
        <dbReference type="Pfam" id="PF05347"/>
    </source>
</evidence>
<dbReference type="GO" id="GO:0005743">
    <property type="term" value="C:mitochondrial inner membrane"/>
    <property type="evidence" value="ECO:0007669"/>
    <property type="project" value="UniProtKB-SubCell"/>
</dbReference>
<dbReference type="PANTHER" id="PTHR12964:SF0">
    <property type="entry name" value="NADH DEHYDROGENASE [UBIQUINONE] 1 ALPHA SUBCOMPLEX SUBUNIT 6"/>
    <property type="match status" value="1"/>
</dbReference>
<evidence type="ECO:0000313" key="11">
    <source>
        <dbReference type="Proteomes" id="UP000283269"/>
    </source>
</evidence>
<evidence type="ECO:0000256" key="2">
    <source>
        <dbReference type="ARBA" id="ARBA00009508"/>
    </source>
</evidence>
<evidence type="ECO:0000256" key="7">
    <source>
        <dbReference type="ARBA" id="ARBA00023128"/>
    </source>
</evidence>
<name>A0A409WLD6_PSICY</name>
<dbReference type="InterPro" id="IPR008011">
    <property type="entry name" value="Complex1_LYR_dom"/>
</dbReference>
<dbReference type="AlphaFoldDB" id="A0A409WLD6"/>
<dbReference type="InterPro" id="IPR016488">
    <property type="entry name" value="NADH_Ub_cplx-1_asu_su-6"/>
</dbReference>
<organism evidence="10 11">
    <name type="scientific">Psilocybe cyanescens</name>
    <dbReference type="NCBI Taxonomy" id="93625"/>
    <lineage>
        <taxon>Eukaryota</taxon>
        <taxon>Fungi</taxon>
        <taxon>Dikarya</taxon>
        <taxon>Basidiomycota</taxon>
        <taxon>Agaricomycotina</taxon>
        <taxon>Agaricomycetes</taxon>
        <taxon>Agaricomycetidae</taxon>
        <taxon>Agaricales</taxon>
        <taxon>Agaricineae</taxon>
        <taxon>Strophariaceae</taxon>
        <taxon>Psilocybe</taxon>
    </lineage>
</organism>
<evidence type="ECO:0000256" key="4">
    <source>
        <dbReference type="ARBA" id="ARBA00022660"/>
    </source>
</evidence>
<dbReference type="OrthoDB" id="14535at2759"/>
<evidence type="ECO:0000256" key="5">
    <source>
        <dbReference type="ARBA" id="ARBA00022792"/>
    </source>
</evidence>
<evidence type="ECO:0000313" key="10">
    <source>
        <dbReference type="EMBL" id="PPQ79334.1"/>
    </source>
</evidence>
<keyword evidence="5" id="KW-0999">Mitochondrion inner membrane</keyword>
<keyword evidence="3" id="KW-0813">Transport</keyword>
<evidence type="ECO:0000256" key="3">
    <source>
        <dbReference type="ARBA" id="ARBA00022448"/>
    </source>
</evidence>